<accession>A0A0L0CL08</accession>
<evidence type="ECO:0000313" key="3">
    <source>
        <dbReference type="Proteomes" id="UP000037069"/>
    </source>
</evidence>
<name>A0A0L0CL08_LUCCU</name>
<evidence type="ECO:0000256" key="1">
    <source>
        <dbReference type="SAM" id="MobiDB-lite"/>
    </source>
</evidence>
<feature type="region of interest" description="Disordered" evidence="1">
    <location>
        <begin position="128"/>
        <end position="160"/>
    </location>
</feature>
<sequence length="160" mass="18309">MYDETYITATTIDTVEQCERAYSNPESFGSYKVDFFSQVNLCQIRQTLPYYEVSQSYINRKASSDGLVVQSPGYKPSIELSYMNRKASSDEPVVQSPGSQPSIEDISPPPIQFKRQKCVRFKRHNRISLPVQPSAPSHSANEHSHTSPMDTYRRSDYRID</sequence>
<dbReference type="Proteomes" id="UP000037069">
    <property type="component" value="Unassembled WGS sequence"/>
</dbReference>
<comment type="caution">
    <text evidence="2">The sequence shown here is derived from an EMBL/GenBank/DDBJ whole genome shotgun (WGS) entry which is preliminary data.</text>
</comment>
<feature type="region of interest" description="Disordered" evidence="1">
    <location>
        <begin position="85"/>
        <end position="111"/>
    </location>
</feature>
<organism evidence="2 3">
    <name type="scientific">Lucilia cuprina</name>
    <name type="common">Green bottle fly</name>
    <name type="synonym">Australian sheep blowfly</name>
    <dbReference type="NCBI Taxonomy" id="7375"/>
    <lineage>
        <taxon>Eukaryota</taxon>
        <taxon>Metazoa</taxon>
        <taxon>Ecdysozoa</taxon>
        <taxon>Arthropoda</taxon>
        <taxon>Hexapoda</taxon>
        <taxon>Insecta</taxon>
        <taxon>Pterygota</taxon>
        <taxon>Neoptera</taxon>
        <taxon>Endopterygota</taxon>
        <taxon>Diptera</taxon>
        <taxon>Brachycera</taxon>
        <taxon>Muscomorpha</taxon>
        <taxon>Oestroidea</taxon>
        <taxon>Calliphoridae</taxon>
        <taxon>Luciliinae</taxon>
        <taxon>Lucilia</taxon>
    </lineage>
</organism>
<proteinExistence type="predicted"/>
<protein>
    <submittedName>
        <fullName evidence="2">Uncharacterized protein</fullName>
    </submittedName>
</protein>
<dbReference type="OrthoDB" id="10028183at2759"/>
<feature type="compositionally biased region" description="Basic and acidic residues" evidence="1">
    <location>
        <begin position="140"/>
        <end position="160"/>
    </location>
</feature>
<dbReference type="AlphaFoldDB" id="A0A0L0CL08"/>
<reference evidence="2 3" key="1">
    <citation type="journal article" date="2015" name="Nat. Commun.">
        <title>Lucilia cuprina genome unlocks parasitic fly biology to underpin future interventions.</title>
        <authorList>
            <person name="Anstead C.A."/>
            <person name="Korhonen P.K."/>
            <person name="Young N.D."/>
            <person name="Hall R.S."/>
            <person name="Jex A.R."/>
            <person name="Murali S.C."/>
            <person name="Hughes D.S."/>
            <person name="Lee S.F."/>
            <person name="Perry T."/>
            <person name="Stroehlein A.J."/>
            <person name="Ansell B.R."/>
            <person name="Breugelmans B."/>
            <person name="Hofmann A."/>
            <person name="Qu J."/>
            <person name="Dugan S."/>
            <person name="Lee S.L."/>
            <person name="Chao H."/>
            <person name="Dinh H."/>
            <person name="Han Y."/>
            <person name="Doddapaneni H.V."/>
            <person name="Worley K.C."/>
            <person name="Muzny D.M."/>
            <person name="Ioannidis P."/>
            <person name="Waterhouse R.M."/>
            <person name="Zdobnov E.M."/>
            <person name="James P.J."/>
            <person name="Bagnall N.H."/>
            <person name="Kotze A.C."/>
            <person name="Gibbs R.A."/>
            <person name="Richards S."/>
            <person name="Batterham P."/>
            <person name="Gasser R.B."/>
        </authorList>
    </citation>
    <scope>NUCLEOTIDE SEQUENCE [LARGE SCALE GENOMIC DNA]</scope>
    <source>
        <strain evidence="2 3">LS</strain>
        <tissue evidence="2">Full body</tissue>
    </source>
</reference>
<keyword evidence="3" id="KW-1185">Reference proteome</keyword>
<evidence type="ECO:0000313" key="2">
    <source>
        <dbReference type="EMBL" id="KNC33043.1"/>
    </source>
</evidence>
<gene>
    <name evidence="2" type="ORF">FF38_07163</name>
</gene>
<dbReference type="EMBL" id="JRES01000240">
    <property type="protein sequence ID" value="KNC33043.1"/>
    <property type="molecule type" value="Genomic_DNA"/>
</dbReference>